<proteinExistence type="predicted"/>
<organism evidence="2 3">
    <name type="scientific">Achromobacter phage Motura</name>
    <dbReference type="NCBI Taxonomy" id="2591403"/>
    <lineage>
        <taxon>Viruses</taxon>
        <taxon>Duplodnaviria</taxon>
        <taxon>Heunggongvirae</taxon>
        <taxon>Uroviricota</taxon>
        <taxon>Caudoviricetes</taxon>
        <taxon>Moturavirus</taxon>
        <taxon>Moturavirus motura</taxon>
    </lineage>
</organism>
<evidence type="ECO:0000256" key="1">
    <source>
        <dbReference type="SAM" id="MobiDB-lite"/>
    </source>
</evidence>
<dbReference type="GeneID" id="56135882"/>
<evidence type="ECO:0000313" key="2">
    <source>
        <dbReference type="EMBL" id="QDH83425.1"/>
    </source>
</evidence>
<dbReference type="RefSeq" id="YP_009903606.1">
    <property type="nucleotide sequence ID" value="NC_049849.1"/>
</dbReference>
<evidence type="ECO:0000313" key="3">
    <source>
        <dbReference type="Proteomes" id="UP000320799"/>
    </source>
</evidence>
<dbReference type="EMBL" id="MN094788">
    <property type="protein sequence ID" value="QDH83425.1"/>
    <property type="molecule type" value="Genomic_DNA"/>
</dbReference>
<dbReference type="KEGG" id="vg:56135882"/>
<dbReference type="Proteomes" id="UP000320799">
    <property type="component" value="Segment"/>
</dbReference>
<sequence length="113" mass="12918">MAENILEYLFQTNIDGLQESAGFTLRQQDADLLRQFFFMGAYNAIMLQRTGLKGLNAAKPDEVACYTQNQMLGEIFDVIGTEEGMDDEYEDEEQDSDEDDEEQEAIPPNRNLH</sequence>
<accession>A0A514CSH6</accession>
<keyword evidence="3" id="KW-1185">Reference proteome</keyword>
<name>A0A514CSH6_9CAUD</name>
<protein>
    <submittedName>
        <fullName evidence="2">Uncharacterized protein</fullName>
    </submittedName>
</protein>
<feature type="region of interest" description="Disordered" evidence="1">
    <location>
        <begin position="80"/>
        <end position="113"/>
    </location>
</feature>
<reference evidence="2 3" key="1">
    <citation type="submission" date="2019-06" db="EMBL/GenBank/DDBJ databases">
        <authorList>
            <person name="Kincaid V.D."/>
            <person name="Fuller A."/>
            <person name="Hodges K."/>
            <person name="Bansal M."/>
            <person name="Essig J."/>
            <person name="Johnson A."/>
        </authorList>
    </citation>
    <scope>NUCLEOTIDE SEQUENCE [LARGE SCALE GENOMIC DNA]</scope>
</reference>
<feature type="compositionally biased region" description="Acidic residues" evidence="1">
    <location>
        <begin position="83"/>
        <end position="104"/>
    </location>
</feature>